<dbReference type="EMBL" id="JAGFOA010000001">
    <property type="protein sequence ID" value="MBO3662350.1"/>
    <property type="molecule type" value="Genomic_DNA"/>
</dbReference>
<evidence type="ECO:0000313" key="4">
    <source>
        <dbReference type="EMBL" id="MBO3664342.1"/>
    </source>
</evidence>
<dbReference type="Pfam" id="PF07228">
    <property type="entry name" value="SpoIIE"/>
    <property type="match status" value="1"/>
</dbReference>
<dbReference type="SUPFAM" id="SSF81606">
    <property type="entry name" value="PP2C-like"/>
    <property type="match status" value="1"/>
</dbReference>
<evidence type="ECO:0000313" key="3">
    <source>
        <dbReference type="EMBL" id="MBO3662350.1"/>
    </source>
</evidence>
<dbReference type="PANTHER" id="PTHR43156:SF2">
    <property type="entry name" value="STAGE II SPORULATION PROTEIN E"/>
    <property type="match status" value="1"/>
</dbReference>
<sequence length="384" mass="41864">MLATSDEVGRQRALDALDLLDQPRDERVDRITKLAQELFDVPMVSVTLLDRDRQWRMSEIGLGGREAPREDAFCDATIRQPGTLVVENAEADPQFASNPFVVGDPHLRFYAGHPLQAPGGEKIGTLCILDTKPRVLSQRQRELLEELAAWVQKEITREGEVALAAIVQRALAPHTIPSLPGYTIAAQTKPAGELAGDFYDLFLHNDRLRLTLADVMGKGTGPAIVAAAARAALRTAPERPLATAIEQLDRLLESDLRDLDMFVTAFHAELDPDSGEVTFVDAGHSLAFVFRADGSWERLRMPALPLGMGFGEARTAATARLMPGDSLVCCSDGLLDVLDPEDPFGDVATTLRRHGPADAVGEAIRRARSHRAEDDVTVIAITRD</sequence>
<dbReference type="AlphaFoldDB" id="A0A939QK18"/>
<evidence type="ECO:0000259" key="2">
    <source>
        <dbReference type="PROSITE" id="PS51746"/>
    </source>
</evidence>
<keyword evidence="1" id="KW-0378">Hydrolase</keyword>
<evidence type="ECO:0000256" key="1">
    <source>
        <dbReference type="ARBA" id="ARBA00022801"/>
    </source>
</evidence>
<accession>A0A939QK18</accession>
<name>A0A939QK18_9MICO</name>
<dbReference type="RefSeq" id="WP_208500035.1">
    <property type="nucleotide sequence ID" value="NZ_JAGFOA010000001.1"/>
</dbReference>
<dbReference type="GO" id="GO:0016791">
    <property type="term" value="F:phosphatase activity"/>
    <property type="evidence" value="ECO:0007669"/>
    <property type="project" value="TreeGrafter"/>
</dbReference>
<comment type="caution">
    <text evidence="4">The sequence shown here is derived from an EMBL/GenBank/DDBJ whole genome shotgun (WGS) entry which is preliminary data.</text>
</comment>
<dbReference type="SMART" id="SM00331">
    <property type="entry name" value="PP2C_SIG"/>
    <property type="match status" value="1"/>
</dbReference>
<organism evidence="4 5">
    <name type="scientific">Microbacterium stercoris</name>
    <dbReference type="NCBI Taxonomy" id="2820289"/>
    <lineage>
        <taxon>Bacteria</taxon>
        <taxon>Bacillati</taxon>
        <taxon>Actinomycetota</taxon>
        <taxon>Actinomycetes</taxon>
        <taxon>Micrococcales</taxon>
        <taxon>Microbacteriaceae</taxon>
        <taxon>Microbacterium</taxon>
    </lineage>
</organism>
<dbReference type="SUPFAM" id="SSF55781">
    <property type="entry name" value="GAF domain-like"/>
    <property type="match status" value="1"/>
</dbReference>
<feature type="domain" description="PPM-type phosphatase" evidence="2">
    <location>
        <begin position="173"/>
        <end position="383"/>
    </location>
</feature>
<dbReference type="EMBL" id="JAGFOA010000005">
    <property type="protein sequence ID" value="MBO3664342.1"/>
    <property type="molecule type" value="Genomic_DNA"/>
</dbReference>
<protein>
    <submittedName>
        <fullName evidence="4">SpoIIE family protein phosphatase</fullName>
    </submittedName>
</protein>
<gene>
    <name evidence="3" type="ORF">J5V96_02360</name>
    <name evidence="4" type="ORF">J5V96_12605</name>
</gene>
<dbReference type="PANTHER" id="PTHR43156">
    <property type="entry name" value="STAGE II SPORULATION PROTEIN E-RELATED"/>
    <property type="match status" value="1"/>
</dbReference>
<dbReference type="InterPro" id="IPR029016">
    <property type="entry name" value="GAF-like_dom_sf"/>
</dbReference>
<reference evidence="4" key="1">
    <citation type="submission" date="2021-03" db="EMBL/GenBank/DDBJ databases">
        <title>Microbacterium sp. nov., a novel actinobacterium isolated from cow dung.</title>
        <authorList>
            <person name="Zhang L."/>
        </authorList>
    </citation>
    <scope>NUCLEOTIDE SEQUENCE</scope>
    <source>
        <strain evidence="4">NEAU-LLB</strain>
    </source>
</reference>
<proteinExistence type="predicted"/>
<dbReference type="Gene3D" id="3.60.40.10">
    <property type="entry name" value="PPM-type phosphatase domain"/>
    <property type="match status" value="1"/>
</dbReference>
<dbReference type="InterPro" id="IPR036457">
    <property type="entry name" value="PPM-type-like_dom_sf"/>
</dbReference>
<dbReference type="InterPro" id="IPR001932">
    <property type="entry name" value="PPM-type_phosphatase-like_dom"/>
</dbReference>
<dbReference type="Proteomes" id="UP000680132">
    <property type="component" value="Unassembled WGS sequence"/>
</dbReference>
<evidence type="ECO:0000313" key="5">
    <source>
        <dbReference type="Proteomes" id="UP000680132"/>
    </source>
</evidence>
<dbReference type="PROSITE" id="PS51746">
    <property type="entry name" value="PPM_2"/>
    <property type="match status" value="1"/>
</dbReference>
<dbReference type="SMART" id="SM00065">
    <property type="entry name" value="GAF"/>
    <property type="match status" value="1"/>
</dbReference>
<dbReference type="Gene3D" id="3.30.450.40">
    <property type="match status" value="1"/>
</dbReference>
<dbReference type="InterPro" id="IPR052016">
    <property type="entry name" value="Bact_Sigma-Reg"/>
</dbReference>
<dbReference type="InterPro" id="IPR003018">
    <property type="entry name" value="GAF"/>
</dbReference>
<keyword evidence="5" id="KW-1185">Reference proteome</keyword>
<dbReference type="Pfam" id="PF01590">
    <property type="entry name" value="GAF"/>
    <property type="match status" value="1"/>
</dbReference>